<dbReference type="AlphaFoldDB" id="A0A8S3UX64"/>
<dbReference type="Gene3D" id="3.30.420.10">
    <property type="entry name" value="Ribonuclease H-like superfamily/Ribonuclease H"/>
    <property type="match status" value="1"/>
</dbReference>
<dbReference type="EMBL" id="CAJPWZ010003042">
    <property type="protein sequence ID" value="CAG2250175.1"/>
    <property type="molecule type" value="Genomic_DNA"/>
</dbReference>
<dbReference type="SUPFAM" id="SSF53098">
    <property type="entry name" value="Ribonuclease H-like"/>
    <property type="match status" value="1"/>
</dbReference>
<reference evidence="1" key="1">
    <citation type="submission" date="2021-03" db="EMBL/GenBank/DDBJ databases">
        <authorList>
            <person name="Bekaert M."/>
        </authorList>
    </citation>
    <scope>NUCLEOTIDE SEQUENCE</scope>
</reference>
<comment type="caution">
    <text evidence="1">The sequence shown here is derived from an EMBL/GenBank/DDBJ whole genome shotgun (WGS) entry which is preliminary data.</text>
</comment>
<dbReference type="InterPro" id="IPR036397">
    <property type="entry name" value="RNaseH_sf"/>
</dbReference>
<evidence type="ECO:0000313" key="1">
    <source>
        <dbReference type="EMBL" id="CAG2250175.1"/>
    </source>
</evidence>
<evidence type="ECO:0000313" key="2">
    <source>
        <dbReference type="Proteomes" id="UP000683360"/>
    </source>
</evidence>
<proteinExistence type="predicted"/>
<gene>
    <name evidence="1" type="ORF">MEDL_61898</name>
</gene>
<dbReference type="GO" id="GO:0003676">
    <property type="term" value="F:nucleic acid binding"/>
    <property type="evidence" value="ECO:0007669"/>
    <property type="project" value="InterPro"/>
</dbReference>
<organism evidence="1 2">
    <name type="scientific">Mytilus edulis</name>
    <name type="common">Blue mussel</name>
    <dbReference type="NCBI Taxonomy" id="6550"/>
    <lineage>
        <taxon>Eukaryota</taxon>
        <taxon>Metazoa</taxon>
        <taxon>Spiralia</taxon>
        <taxon>Lophotrochozoa</taxon>
        <taxon>Mollusca</taxon>
        <taxon>Bivalvia</taxon>
        <taxon>Autobranchia</taxon>
        <taxon>Pteriomorphia</taxon>
        <taxon>Mytilida</taxon>
        <taxon>Mytiloidea</taxon>
        <taxon>Mytilidae</taxon>
        <taxon>Mytilinae</taxon>
        <taxon>Mytilus</taxon>
    </lineage>
</organism>
<name>A0A8S3UX64_MYTED</name>
<sequence length="158" mass="17769">MLYVCCQRKHWICGNIQLALKRMVIHIFGDHSLCENAEWCTYAKDPFNFKYSSLPNGECLSNDALKQELSEVMGKYERRANTLQNMGSTQANENFNHIVASNAPESSKIPSRLTINDSEEFIIFDLETTGLSPCNSDITQIAASSGSNIFSKIYNAKM</sequence>
<keyword evidence="2" id="KW-1185">Reference proteome</keyword>
<dbReference type="Proteomes" id="UP000683360">
    <property type="component" value="Unassembled WGS sequence"/>
</dbReference>
<protein>
    <recommendedName>
        <fullName evidence="3">Exonuclease domain-containing protein</fullName>
    </recommendedName>
</protein>
<dbReference type="InterPro" id="IPR012337">
    <property type="entry name" value="RNaseH-like_sf"/>
</dbReference>
<accession>A0A8S3UX64</accession>
<evidence type="ECO:0008006" key="3">
    <source>
        <dbReference type="Google" id="ProtNLM"/>
    </source>
</evidence>